<sequence length="130" mass="15217">MHSILLRIMENRQALKLIEKIQKELFKDNFEVSEIVTDLKKLREITLELNNPVVTKALRLAYEHLENNNGFFIGIPDDEPIDSKDAELEVKISDENNVESFNYFLSLLTDLEKKNNVLDLKEYNKAFLAY</sequence>
<evidence type="ECO:0000313" key="2">
    <source>
        <dbReference type="Proteomes" id="UP000315312"/>
    </source>
</evidence>
<protein>
    <submittedName>
        <fullName evidence="1">Uncharacterized protein</fullName>
    </submittedName>
</protein>
<keyword evidence="2" id="KW-1185">Reference proteome</keyword>
<dbReference type="AlphaFoldDB" id="A0A562KS00"/>
<proteinExistence type="predicted"/>
<dbReference type="EMBL" id="VLKM01000001">
    <property type="protein sequence ID" value="TWH98144.1"/>
    <property type="molecule type" value="Genomic_DNA"/>
</dbReference>
<comment type="caution">
    <text evidence="1">The sequence shown here is derived from an EMBL/GenBank/DDBJ whole genome shotgun (WGS) entry which is preliminary data.</text>
</comment>
<accession>A0A562KS00</accession>
<dbReference type="Proteomes" id="UP000315312">
    <property type="component" value="Unassembled WGS sequence"/>
</dbReference>
<gene>
    <name evidence="1" type="ORF">IP97_00089</name>
</gene>
<organism evidence="1 2">
    <name type="scientific">Flavobacterium cheniae</name>
    <dbReference type="NCBI Taxonomy" id="295428"/>
    <lineage>
        <taxon>Bacteria</taxon>
        <taxon>Pseudomonadati</taxon>
        <taxon>Bacteroidota</taxon>
        <taxon>Flavobacteriia</taxon>
        <taxon>Flavobacteriales</taxon>
        <taxon>Flavobacteriaceae</taxon>
        <taxon>Flavobacterium</taxon>
    </lineage>
</organism>
<evidence type="ECO:0000313" key="1">
    <source>
        <dbReference type="EMBL" id="TWH98144.1"/>
    </source>
</evidence>
<reference evidence="1 2" key="1">
    <citation type="journal article" date="2015" name="Stand. Genomic Sci.">
        <title>Genomic Encyclopedia of Bacterial and Archaeal Type Strains, Phase III: the genomes of soil and plant-associated and newly described type strains.</title>
        <authorList>
            <person name="Whitman W.B."/>
            <person name="Woyke T."/>
            <person name="Klenk H.P."/>
            <person name="Zhou Y."/>
            <person name="Lilburn T.G."/>
            <person name="Beck B.J."/>
            <person name="De Vos P."/>
            <person name="Vandamme P."/>
            <person name="Eisen J.A."/>
            <person name="Garrity G."/>
            <person name="Hugenholtz P."/>
            <person name="Kyrpides N.C."/>
        </authorList>
    </citation>
    <scope>NUCLEOTIDE SEQUENCE [LARGE SCALE GENOMIC DNA]</scope>
    <source>
        <strain evidence="1 2">CGMCC 1.6844</strain>
    </source>
</reference>
<name>A0A562KS00_9FLAO</name>